<evidence type="ECO:0000256" key="1">
    <source>
        <dbReference type="SAM" id="Phobius"/>
    </source>
</evidence>
<feature type="transmembrane region" description="Helical" evidence="1">
    <location>
        <begin position="54"/>
        <end position="79"/>
    </location>
</feature>
<dbReference type="Gramene" id="PNT77609">
    <property type="protein sequence ID" value="PNT77609"/>
    <property type="gene ID" value="BRADI_1g65925v3"/>
</dbReference>
<reference evidence="2 3" key="1">
    <citation type="journal article" date="2010" name="Nature">
        <title>Genome sequencing and analysis of the model grass Brachypodium distachyon.</title>
        <authorList>
            <consortium name="International Brachypodium Initiative"/>
        </authorList>
    </citation>
    <scope>NUCLEOTIDE SEQUENCE [LARGE SCALE GENOMIC DNA]</scope>
    <source>
        <strain evidence="2 3">Bd21</strain>
    </source>
</reference>
<feature type="transmembrane region" description="Helical" evidence="1">
    <location>
        <begin position="14"/>
        <end position="34"/>
    </location>
</feature>
<keyword evidence="1" id="KW-0812">Transmembrane</keyword>
<dbReference type="EnsemblPlants" id="PNT77609">
    <property type="protein sequence ID" value="PNT77609"/>
    <property type="gene ID" value="BRADI_1g65925v3"/>
</dbReference>
<proteinExistence type="predicted"/>
<accession>A0A2K2DTK7</accession>
<dbReference type="EMBL" id="CM000880">
    <property type="protein sequence ID" value="PNT77609.1"/>
    <property type="molecule type" value="Genomic_DNA"/>
</dbReference>
<keyword evidence="4" id="KW-1185">Reference proteome</keyword>
<reference evidence="2" key="2">
    <citation type="submission" date="2017-06" db="EMBL/GenBank/DDBJ databases">
        <title>WGS assembly of Brachypodium distachyon.</title>
        <authorList>
            <consortium name="The International Brachypodium Initiative"/>
            <person name="Lucas S."/>
            <person name="Harmon-Smith M."/>
            <person name="Lail K."/>
            <person name="Tice H."/>
            <person name="Grimwood J."/>
            <person name="Bruce D."/>
            <person name="Barry K."/>
            <person name="Shu S."/>
            <person name="Lindquist E."/>
            <person name="Wang M."/>
            <person name="Pitluck S."/>
            <person name="Vogel J.P."/>
            <person name="Garvin D.F."/>
            <person name="Mockler T.C."/>
            <person name="Schmutz J."/>
            <person name="Rokhsar D."/>
            <person name="Bevan M.W."/>
        </authorList>
    </citation>
    <scope>NUCLEOTIDE SEQUENCE</scope>
    <source>
        <strain evidence="2">Bd21</strain>
    </source>
</reference>
<gene>
    <name evidence="2" type="ORF">BRADI_1g65925v3</name>
</gene>
<evidence type="ECO:0000313" key="4">
    <source>
        <dbReference type="Proteomes" id="UP000008810"/>
    </source>
</evidence>
<keyword evidence="1" id="KW-0472">Membrane</keyword>
<protein>
    <submittedName>
        <fullName evidence="2 3">Uncharacterized protein</fullName>
    </submittedName>
</protein>
<reference evidence="3" key="3">
    <citation type="submission" date="2018-08" db="UniProtKB">
        <authorList>
            <consortium name="EnsemblPlants"/>
        </authorList>
    </citation>
    <scope>IDENTIFICATION</scope>
    <source>
        <strain evidence="3">cv. Bd21</strain>
    </source>
</reference>
<dbReference type="Proteomes" id="UP000008810">
    <property type="component" value="Chromosome 1"/>
</dbReference>
<evidence type="ECO:0000313" key="2">
    <source>
        <dbReference type="EMBL" id="PNT77609.1"/>
    </source>
</evidence>
<name>A0A2K2DTK7_BRADI</name>
<dbReference type="AlphaFoldDB" id="A0A2K2DTK7"/>
<sequence>MENGHAVPWRKTSLGRLGVVGFAYLFISIDPRYGSLERLTEFVRLFFGSARRSFMAGIVWLIGHVFAGLSLLEDLVFLISTSRSSLHVRWLWLQQASPVRAWGHLSIPSDNNGHSIFNAGAKVSIGNRPLLLAQHMDQ</sequence>
<dbReference type="InParanoid" id="A0A2K2DTK7"/>
<evidence type="ECO:0000313" key="3">
    <source>
        <dbReference type="EnsemblPlants" id="PNT77609"/>
    </source>
</evidence>
<organism evidence="2">
    <name type="scientific">Brachypodium distachyon</name>
    <name type="common">Purple false brome</name>
    <name type="synonym">Trachynia distachya</name>
    <dbReference type="NCBI Taxonomy" id="15368"/>
    <lineage>
        <taxon>Eukaryota</taxon>
        <taxon>Viridiplantae</taxon>
        <taxon>Streptophyta</taxon>
        <taxon>Embryophyta</taxon>
        <taxon>Tracheophyta</taxon>
        <taxon>Spermatophyta</taxon>
        <taxon>Magnoliopsida</taxon>
        <taxon>Liliopsida</taxon>
        <taxon>Poales</taxon>
        <taxon>Poaceae</taxon>
        <taxon>BOP clade</taxon>
        <taxon>Pooideae</taxon>
        <taxon>Stipodae</taxon>
        <taxon>Brachypodieae</taxon>
        <taxon>Brachypodium</taxon>
    </lineage>
</organism>
<keyword evidence="1" id="KW-1133">Transmembrane helix</keyword>